<proteinExistence type="predicted"/>
<accession>A0A8D5AIW0</accession>
<reference evidence="3" key="1">
    <citation type="submission" date="2019-06" db="EMBL/GenBank/DDBJ databases">
        <title>Complete genome sequence of Methylogaea oryzae strain JCM16910.</title>
        <authorList>
            <person name="Asakawa S."/>
        </authorList>
    </citation>
    <scope>NUCLEOTIDE SEQUENCE</scope>
    <source>
        <strain evidence="3">E10</strain>
    </source>
</reference>
<evidence type="ECO:0000256" key="2">
    <source>
        <dbReference type="SAM" id="SignalP"/>
    </source>
</evidence>
<feature type="transmembrane region" description="Helical" evidence="1">
    <location>
        <begin position="33"/>
        <end position="50"/>
    </location>
</feature>
<evidence type="ECO:0000256" key="1">
    <source>
        <dbReference type="SAM" id="Phobius"/>
    </source>
</evidence>
<feature type="chain" id="PRO_5034563927" evidence="2">
    <location>
        <begin position="24"/>
        <end position="116"/>
    </location>
</feature>
<gene>
    <name evidence="3" type="ORF">MoryE10_07600</name>
</gene>
<keyword evidence="1" id="KW-0472">Membrane</keyword>
<dbReference type="EMBL" id="AP019782">
    <property type="protein sequence ID" value="BBL70154.1"/>
    <property type="molecule type" value="Genomic_DNA"/>
</dbReference>
<keyword evidence="2" id="KW-0732">Signal</keyword>
<dbReference type="AlphaFoldDB" id="A0A8D5AIW0"/>
<keyword evidence="4" id="KW-1185">Reference proteome</keyword>
<evidence type="ECO:0000313" key="4">
    <source>
        <dbReference type="Proteomes" id="UP000824988"/>
    </source>
</evidence>
<keyword evidence="1" id="KW-0812">Transmembrane</keyword>
<dbReference type="RefSeq" id="WP_221048259.1">
    <property type="nucleotide sequence ID" value="NZ_AP019782.1"/>
</dbReference>
<keyword evidence="1" id="KW-1133">Transmembrane helix</keyword>
<feature type="signal peptide" evidence="2">
    <location>
        <begin position="1"/>
        <end position="23"/>
    </location>
</feature>
<organism evidence="3 4">
    <name type="scientific">Methylogaea oryzae</name>
    <dbReference type="NCBI Taxonomy" id="1295382"/>
    <lineage>
        <taxon>Bacteria</taxon>
        <taxon>Pseudomonadati</taxon>
        <taxon>Pseudomonadota</taxon>
        <taxon>Gammaproteobacteria</taxon>
        <taxon>Methylococcales</taxon>
        <taxon>Methylococcaceae</taxon>
        <taxon>Methylogaea</taxon>
    </lineage>
</organism>
<protein>
    <submittedName>
        <fullName evidence="3">Uncharacterized protein</fullName>
    </submittedName>
</protein>
<dbReference type="KEGG" id="moz:MoryE10_07600"/>
<sequence length="116" mass="12118">MKHNHAMKGLFSGLLFASFSAMAEEAQAGSLLEQNYWLGIVVLVLLVIIFRSGGSKSASNAAPVVRVEPVQQAGEAPAETGVAKYLRAAEGASAQKAAAALTGVARYIQNRDSSAR</sequence>
<dbReference type="Proteomes" id="UP000824988">
    <property type="component" value="Chromosome"/>
</dbReference>
<evidence type="ECO:0000313" key="3">
    <source>
        <dbReference type="EMBL" id="BBL70154.1"/>
    </source>
</evidence>
<name>A0A8D5AIW0_9GAMM</name>